<feature type="region of interest" description="Disordered" evidence="1">
    <location>
        <begin position="264"/>
        <end position="292"/>
    </location>
</feature>
<feature type="compositionally biased region" description="Polar residues" evidence="1">
    <location>
        <begin position="310"/>
        <end position="321"/>
    </location>
</feature>
<dbReference type="EMBL" id="MU806137">
    <property type="protein sequence ID" value="KAJ3839275.1"/>
    <property type="molecule type" value="Genomic_DNA"/>
</dbReference>
<organism evidence="2 3">
    <name type="scientific">Lentinula raphanica</name>
    <dbReference type="NCBI Taxonomy" id="153919"/>
    <lineage>
        <taxon>Eukaryota</taxon>
        <taxon>Fungi</taxon>
        <taxon>Dikarya</taxon>
        <taxon>Basidiomycota</taxon>
        <taxon>Agaricomycotina</taxon>
        <taxon>Agaricomycetes</taxon>
        <taxon>Agaricomycetidae</taxon>
        <taxon>Agaricales</taxon>
        <taxon>Marasmiineae</taxon>
        <taxon>Omphalotaceae</taxon>
        <taxon>Lentinula</taxon>
    </lineage>
</organism>
<evidence type="ECO:0000313" key="2">
    <source>
        <dbReference type="EMBL" id="KAJ3839275.1"/>
    </source>
</evidence>
<name>A0AA38PAT7_9AGAR</name>
<feature type="region of interest" description="Disordered" evidence="1">
    <location>
        <begin position="149"/>
        <end position="177"/>
    </location>
</feature>
<evidence type="ECO:0000256" key="1">
    <source>
        <dbReference type="SAM" id="MobiDB-lite"/>
    </source>
</evidence>
<protein>
    <submittedName>
        <fullName evidence="2">Uncharacterized protein</fullName>
    </submittedName>
</protein>
<sequence length="358" mass="40682">MLCAPLDNEQSQPDELYLERFEAFMEKSVMDIRAFAEREARSFEQTRQDVARWHCNKLFQWQAPSSESPNRSTEIWTILVNLSRILESLSSVFGIETFLLAVDPEDTSSQSFLGGSVRGREFWRGMRTGGESGARMFRELCLKHKDLKNLQSNDSSQRTPSDNTTTNSASTSSVVNVSSKQSARNVKVDLYDGVRKALRLVSGIRNAEMKWTSHERLFTYGVYLEGWPSDIPYKNPSTLKAEQNKRLLDLLNKGTLRFVKNVMLPSGSGQEHNDDVEEETESTADNDKGDIDQSDEMFDWAIQFDEDRTTVTQSPDAGTQTAHEEDVAVEPSLDVARPRKRVKYGERIRFHSSEDAIT</sequence>
<feature type="region of interest" description="Disordered" evidence="1">
    <location>
        <begin position="310"/>
        <end position="333"/>
    </location>
</feature>
<comment type="caution">
    <text evidence="2">The sequence shown here is derived from an EMBL/GenBank/DDBJ whole genome shotgun (WGS) entry which is preliminary data.</text>
</comment>
<feature type="compositionally biased region" description="Acidic residues" evidence="1">
    <location>
        <begin position="274"/>
        <end position="284"/>
    </location>
</feature>
<gene>
    <name evidence="2" type="ORF">F5878DRAFT_581988</name>
</gene>
<dbReference type="AlphaFoldDB" id="A0AA38PAT7"/>
<proteinExistence type="predicted"/>
<feature type="compositionally biased region" description="Polar residues" evidence="1">
    <location>
        <begin position="149"/>
        <end position="158"/>
    </location>
</feature>
<dbReference type="Proteomes" id="UP001163846">
    <property type="component" value="Unassembled WGS sequence"/>
</dbReference>
<feature type="compositionally biased region" description="Low complexity" evidence="1">
    <location>
        <begin position="159"/>
        <end position="177"/>
    </location>
</feature>
<accession>A0AA38PAT7</accession>
<keyword evidence="3" id="KW-1185">Reference proteome</keyword>
<evidence type="ECO:0000313" key="3">
    <source>
        <dbReference type="Proteomes" id="UP001163846"/>
    </source>
</evidence>
<reference evidence="2" key="1">
    <citation type="submission" date="2022-08" db="EMBL/GenBank/DDBJ databases">
        <authorList>
            <consortium name="DOE Joint Genome Institute"/>
            <person name="Min B."/>
            <person name="Riley R."/>
            <person name="Sierra-Patev S."/>
            <person name="Naranjo-Ortiz M."/>
            <person name="Looney B."/>
            <person name="Konkel Z."/>
            <person name="Slot J.C."/>
            <person name="Sakamoto Y."/>
            <person name="Steenwyk J.L."/>
            <person name="Rokas A."/>
            <person name="Carro J."/>
            <person name="Camarero S."/>
            <person name="Ferreira P."/>
            <person name="Molpeceres G."/>
            <person name="Ruiz-Duenas F.J."/>
            <person name="Serrano A."/>
            <person name="Henrissat B."/>
            <person name="Drula E."/>
            <person name="Hughes K.W."/>
            <person name="Mata J.L."/>
            <person name="Ishikawa N.K."/>
            <person name="Vargas-Isla R."/>
            <person name="Ushijima S."/>
            <person name="Smith C.A."/>
            <person name="Ahrendt S."/>
            <person name="Andreopoulos W."/>
            <person name="He G."/>
            <person name="Labutti K."/>
            <person name="Lipzen A."/>
            <person name="Ng V."/>
            <person name="Sandor L."/>
            <person name="Barry K."/>
            <person name="Martinez A.T."/>
            <person name="Xiao Y."/>
            <person name="Gibbons J.G."/>
            <person name="Terashima K."/>
            <person name="Hibbett D.S."/>
            <person name="Grigoriev I.V."/>
        </authorList>
    </citation>
    <scope>NUCLEOTIDE SEQUENCE</scope>
    <source>
        <strain evidence="2">TFB9207</strain>
    </source>
</reference>